<accession>A0A4U0VYE3</accession>
<protein>
    <submittedName>
        <fullName evidence="2">Uncharacterized protein</fullName>
    </submittedName>
</protein>
<dbReference type="EMBL" id="NAJN01002348">
    <property type="protein sequence ID" value="TKA53926.1"/>
    <property type="molecule type" value="Genomic_DNA"/>
</dbReference>
<evidence type="ECO:0000313" key="3">
    <source>
        <dbReference type="Proteomes" id="UP000308768"/>
    </source>
</evidence>
<evidence type="ECO:0000313" key="2">
    <source>
        <dbReference type="EMBL" id="TKA53926.1"/>
    </source>
</evidence>
<gene>
    <name evidence="2" type="ORF">B0A49_12051</name>
</gene>
<dbReference type="Proteomes" id="UP000308768">
    <property type="component" value="Unassembled WGS sequence"/>
</dbReference>
<feature type="compositionally biased region" description="Basic and acidic residues" evidence="1">
    <location>
        <begin position="113"/>
        <end position="136"/>
    </location>
</feature>
<comment type="caution">
    <text evidence="2">The sequence shown here is derived from an EMBL/GenBank/DDBJ whole genome shotgun (WGS) entry which is preliminary data.</text>
</comment>
<dbReference type="AlphaFoldDB" id="A0A4U0VYE3"/>
<proteinExistence type="predicted"/>
<sequence>MEREIGDGLSGSVGVVPAGGMDQRMWHCGICEASSQTPVRLHATHASVAAAHQDGERACLDVLGSDLGVCGPKRERRGPEGDVSTRSRANGTRDGLGRHGRLRSHSAVSVSDLRSRDLRRSDRLGADPVDERRLGQSDRTVAVTSSFSLSQSVEDQLEGHLKLAYFKDKWRKFPDWQKRAEQSMEKFYREYVTDAQIAELDISYELSNRPPASSLLPNKPLRAHLRVDEQYSSHGRSTKRRKIESELNEYYRDGLVDLDEIGDWLGLTNEDFLI</sequence>
<evidence type="ECO:0000256" key="1">
    <source>
        <dbReference type="SAM" id="MobiDB-lite"/>
    </source>
</evidence>
<organism evidence="2 3">
    <name type="scientific">Cryomyces minteri</name>
    <dbReference type="NCBI Taxonomy" id="331657"/>
    <lineage>
        <taxon>Eukaryota</taxon>
        <taxon>Fungi</taxon>
        <taxon>Dikarya</taxon>
        <taxon>Ascomycota</taxon>
        <taxon>Pezizomycotina</taxon>
        <taxon>Dothideomycetes</taxon>
        <taxon>Dothideomycetes incertae sedis</taxon>
        <taxon>Cryomyces</taxon>
    </lineage>
</organism>
<feature type="region of interest" description="Disordered" evidence="1">
    <location>
        <begin position="70"/>
        <end position="138"/>
    </location>
</feature>
<reference evidence="2 3" key="1">
    <citation type="submission" date="2017-03" db="EMBL/GenBank/DDBJ databases">
        <title>Genomes of endolithic fungi from Antarctica.</title>
        <authorList>
            <person name="Coleine C."/>
            <person name="Masonjones S."/>
            <person name="Stajich J.E."/>
        </authorList>
    </citation>
    <scope>NUCLEOTIDE SEQUENCE [LARGE SCALE GENOMIC DNA]</scope>
    <source>
        <strain evidence="2 3">CCFEE 5187</strain>
    </source>
</reference>
<name>A0A4U0VYE3_9PEZI</name>
<keyword evidence="3" id="KW-1185">Reference proteome</keyword>